<protein>
    <submittedName>
        <fullName evidence="2">Tyrosine phosphatase family-domain-containing protein</fullName>
    </submittedName>
</protein>
<accession>A0A6A6NS58</accession>
<dbReference type="PROSITE" id="PS00383">
    <property type="entry name" value="TYR_PHOSPHATASE_1"/>
    <property type="match status" value="1"/>
</dbReference>
<dbReference type="InterPro" id="IPR026893">
    <property type="entry name" value="Tyr/Ser_Pase_IphP-type"/>
</dbReference>
<dbReference type="GO" id="GO:0004721">
    <property type="term" value="F:phosphoprotein phosphatase activity"/>
    <property type="evidence" value="ECO:0007669"/>
    <property type="project" value="InterPro"/>
</dbReference>
<organism evidence="2 3">
    <name type="scientific">Lineolata rhizophorae</name>
    <dbReference type="NCBI Taxonomy" id="578093"/>
    <lineage>
        <taxon>Eukaryota</taxon>
        <taxon>Fungi</taxon>
        <taxon>Dikarya</taxon>
        <taxon>Ascomycota</taxon>
        <taxon>Pezizomycotina</taxon>
        <taxon>Dothideomycetes</taxon>
        <taxon>Dothideomycetes incertae sedis</taxon>
        <taxon>Lineolatales</taxon>
        <taxon>Lineolataceae</taxon>
        <taxon>Lineolata</taxon>
    </lineage>
</organism>
<dbReference type="EMBL" id="MU001693">
    <property type="protein sequence ID" value="KAF2454123.1"/>
    <property type="molecule type" value="Genomic_DNA"/>
</dbReference>
<proteinExistence type="predicted"/>
<dbReference type="Gene3D" id="3.90.190.10">
    <property type="entry name" value="Protein tyrosine phosphatase superfamily"/>
    <property type="match status" value="1"/>
</dbReference>
<feature type="domain" description="Tyrosine specific protein phosphatases" evidence="1">
    <location>
        <begin position="124"/>
        <end position="160"/>
    </location>
</feature>
<dbReference type="PANTHER" id="PTHR31126">
    <property type="entry name" value="TYROSINE-PROTEIN PHOSPHATASE"/>
    <property type="match status" value="1"/>
</dbReference>
<feature type="non-terminal residue" evidence="2">
    <location>
        <position position="1"/>
    </location>
</feature>
<evidence type="ECO:0000313" key="2">
    <source>
        <dbReference type="EMBL" id="KAF2454123.1"/>
    </source>
</evidence>
<keyword evidence="3" id="KW-1185">Reference proteome</keyword>
<dbReference type="OrthoDB" id="449382at2759"/>
<dbReference type="Pfam" id="PF13350">
    <property type="entry name" value="Y_phosphatase3"/>
    <property type="match status" value="1"/>
</dbReference>
<dbReference type="PANTHER" id="PTHR31126:SF1">
    <property type="entry name" value="TYROSINE SPECIFIC PROTEIN PHOSPHATASES DOMAIN-CONTAINING PROTEIN"/>
    <property type="match status" value="1"/>
</dbReference>
<reference evidence="2" key="1">
    <citation type="journal article" date="2020" name="Stud. Mycol.">
        <title>101 Dothideomycetes genomes: a test case for predicting lifestyles and emergence of pathogens.</title>
        <authorList>
            <person name="Haridas S."/>
            <person name="Albert R."/>
            <person name="Binder M."/>
            <person name="Bloem J."/>
            <person name="Labutti K."/>
            <person name="Salamov A."/>
            <person name="Andreopoulos B."/>
            <person name="Baker S."/>
            <person name="Barry K."/>
            <person name="Bills G."/>
            <person name="Bluhm B."/>
            <person name="Cannon C."/>
            <person name="Castanera R."/>
            <person name="Culley D."/>
            <person name="Daum C."/>
            <person name="Ezra D."/>
            <person name="Gonzalez J."/>
            <person name="Henrissat B."/>
            <person name="Kuo A."/>
            <person name="Liang C."/>
            <person name="Lipzen A."/>
            <person name="Lutzoni F."/>
            <person name="Magnuson J."/>
            <person name="Mondo S."/>
            <person name="Nolan M."/>
            <person name="Ohm R."/>
            <person name="Pangilinan J."/>
            <person name="Park H.-J."/>
            <person name="Ramirez L."/>
            <person name="Alfaro M."/>
            <person name="Sun H."/>
            <person name="Tritt A."/>
            <person name="Yoshinaga Y."/>
            <person name="Zwiers L.-H."/>
            <person name="Turgeon B."/>
            <person name="Goodwin S."/>
            <person name="Spatafora J."/>
            <person name="Crous P."/>
            <person name="Grigoriev I."/>
        </authorList>
    </citation>
    <scope>NUCLEOTIDE SEQUENCE</scope>
    <source>
        <strain evidence="2">ATCC 16933</strain>
    </source>
</reference>
<dbReference type="Proteomes" id="UP000799766">
    <property type="component" value="Unassembled WGS sequence"/>
</dbReference>
<gene>
    <name evidence="2" type="ORF">BDY21DRAFT_264852</name>
</gene>
<dbReference type="PROSITE" id="PS50056">
    <property type="entry name" value="TYR_PHOSPHATASE_2"/>
    <property type="match status" value="1"/>
</dbReference>
<sequence length="261" mass="28380">PPFHSIPGLYNFRDIGGYSINACSIVRRGLVFRCADIGAPDAARLAALKELGITHVFDLRSRTEMERGLKGIGRAEGIARVWCPVFEDQSYDPASVAIRFKDYAAEGTEGFTRAYTAILSHASRGFQPILAHLSAPSPTPCLIHCTAGKDRTGAFVAVLLSLLGVPRATIAAEYALTQRGLATLMPAFEARLRLHPVFADMGERGARGARNMLSARAECMEAVLESLDEDERWRGAEGYVRRECGLGDGEIEAIRKALTVE</sequence>
<dbReference type="InterPro" id="IPR016130">
    <property type="entry name" value="Tyr_Pase_AS"/>
</dbReference>
<evidence type="ECO:0000259" key="1">
    <source>
        <dbReference type="PROSITE" id="PS50056"/>
    </source>
</evidence>
<name>A0A6A6NS58_9PEZI</name>
<feature type="non-terminal residue" evidence="2">
    <location>
        <position position="261"/>
    </location>
</feature>
<dbReference type="InterPro" id="IPR029021">
    <property type="entry name" value="Prot-tyrosine_phosphatase-like"/>
</dbReference>
<evidence type="ECO:0000313" key="3">
    <source>
        <dbReference type="Proteomes" id="UP000799766"/>
    </source>
</evidence>
<dbReference type="SUPFAM" id="SSF52799">
    <property type="entry name" value="(Phosphotyrosine protein) phosphatases II"/>
    <property type="match status" value="1"/>
</dbReference>
<dbReference type="AlphaFoldDB" id="A0A6A6NS58"/>
<dbReference type="InterPro" id="IPR000387">
    <property type="entry name" value="Tyr_Pase_dom"/>
</dbReference>